<comment type="caution">
    <text evidence="2">The sequence shown here is derived from an EMBL/GenBank/DDBJ whole genome shotgun (WGS) entry which is preliminary data.</text>
</comment>
<feature type="non-terminal residue" evidence="2">
    <location>
        <position position="1"/>
    </location>
</feature>
<sequence>WKHYQDDEMAESQNEGVVGQKNDKAWEWFTALKNTDPWFDEEEEQKQQYEELESWFSEDQIAWALSANSGDATSAYVPGSYEDAAADEDCEGIRIYEEALLRAKTLRLGEYDDEEGNEEAEPPRKSQSRASEKPKDSLTTPSPRP</sequence>
<organism evidence="2 3">
    <name type="scientific">Durusdinium trenchii</name>
    <dbReference type="NCBI Taxonomy" id="1381693"/>
    <lineage>
        <taxon>Eukaryota</taxon>
        <taxon>Sar</taxon>
        <taxon>Alveolata</taxon>
        <taxon>Dinophyceae</taxon>
        <taxon>Suessiales</taxon>
        <taxon>Symbiodiniaceae</taxon>
        <taxon>Durusdinium</taxon>
    </lineage>
</organism>
<evidence type="ECO:0000313" key="2">
    <source>
        <dbReference type="EMBL" id="CAK9017911.1"/>
    </source>
</evidence>
<dbReference type="EMBL" id="CAXAMN010006537">
    <property type="protein sequence ID" value="CAK9017911.1"/>
    <property type="molecule type" value="Genomic_DNA"/>
</dbReference>
<accession>A0ABP0JTX4</accession>
<evidence type="ECO:0000313" key="3">
    <source>
        <dbReference type="Proteomes" id="UP001642484"/>
    </source>
</evidence>
<reference evidence="2 3" key="1">
    <citation type="submission" date="2024-02" db="EMBL/GenBank/DDBJ databases">
        <authorList>
            <person name="Chen Y."/>
            <person name="Shah S."/>
            <person name="Dougan E. K."/>
            <person name="Thang M."/>
            <person name="Chan C."/>
        </authorList>
    </citation>
    <scope>NUCLEOTIDE SEQUENCE [LARGE SCALE GENOMIC DNA]</scope>
</reference>
<feature type="region of interest" description="Disordered" evidence="1">
    <location>
        <begin position="108"/>
        <end position="145"/>
    </location>
</feature>
<feature type="region of interest" description="Disordered" evidence="1">
    <location>
        <begin position="1"/>
        <end position="20"/>
    </location>
</feature>
<protein>
    <submittedName>
        <fullName evidence="2">Uncharacterized protein</fullName>
    </submittedName>
</protein>
<evidence type="ECO:0000256" key="1">
    <source>
        <dbReference type="SAM" id="MobiDB-lite"/>
    </source>
</evidence>
<proteinExistence type="predicted"/>
<dbReference type="Proteomes" id="UP001642484">
    <property type="component" value="Unassembled WGS sequence"/>
</dbReference>
<feature type="non-terminal residue" evidence="2">
    <location>
        <position position="145"/>
    </location>
</feature>
<name>A0ABP0JTX4_9DINO</name>
<feature type="compositionally biased region" description="Acidic residues" evidence="1">
    <location>
        <begin position="111"/>
        <end position="120"/>
    </location>
</feature>
<keyword evidence="3" id="KW-1185">Reference proteome</keyword>
<gene>
    <name evidence="2" type="ORF">CCMP2556_LOCUS13053</name>
</gene>